<dbReference type="InterPro" id="IPR036583">
    <property type="entry name" value="23S_rRNA_IVS_sf"/>
</dbReference>
<protein>
    <submittedName>
        <fullName evidence="1">Four helix bundle protein</fullName>
    </submittedName>
</protein>
<dbReference type="SUPFAM" id="SSF158446">
    <property type="entry name" value="IVS-encoded protein-like"/>
    <property type="match status" value="1"/>
</dbReference>
<evidence type="ECO:0000313" key="2">
    <source>
        <dbReference type="Proteomes" id="UP001596425"/>
    </source>
</evidence>
<name>A0ABW1YQI0_9GAMM</name>
<dbReference type="PIRSF" id="PIRSF035652">
    <property type="entry name" value="CHP02436"/>
    <property type="match status" value="1"/>
</dbReference>
<dbReference type="PANTHER" id="PTHR38471">
    <property type="entry name" value="FOUR HELIX BUNDLE PROTEIN"/>
    <property type="match status" value="1"/>
</dbReference>
<gene>
    <name evidence="1" type="ORF">ACFQBM_17100</name>
</gene>
<dbReference type="Proteomes" id="UP001596425">
    <property type="component" value="Unassembled WGS sequence"/>
</dbReference>
<dbReference type="Gene3D" id="1.20.1440.60">
    <property type="entry name" value="23S rRNA-intervening sequence"/>
    <property type="match status" value="1"/>
</dbReference>
<organism evidence="1 2">
    <name type="scientific">Microbulbifer taiwanensis</name>
    <dbReference type="NCBI Taxonomy" id="986746"/>
    <lineage>
        <taxon>Bacteria</taxon>
        <taxon>Pseudomonadati</taxon>
        <taxon>Pseudomonadota</taxon>
        <taxon>Gammaproteobacteria</taxon>
        <taxon>Cellvibrionales</taxon>
        <taxon>Microbulbiferaceae</taxon>
        <taxon>Microbulbifer</taxon>
    </lineage>
</organism>
<dbReference type="Pfam" id="PF05635">
    <property type="entry name" value="23S_rRNA_IVP"/>
    <property type="match status" value="1"/>
</dbReference>
<sequence length="126" mass="14270">MANHWDIAERTKRFALRIIRLYTSLPKPTEAQVIGKQVLRSGTSVGAHIREDKRSRSDAELISKIEVAQQELEETIDWFELLVGSNLVREDRLAGLVQEANELLAILVSSSKTIKQRKRKSVSAEC</sequence>
<reference evidence="2" key="1">
    <citation type="journal article" date="2019" name="Int. J. Syst. Evol. Microbiol.">
        <title>The Global Catalogue of Microorganisms (GCM) 10K type strain sequencing project: providing services to taxonomists for standard genome sequencing and annotation.</title>
        <authorList>
            <consortium name="The Broad Institute Genomics Platform"/>
            <consortium name="The Broad Institute Genome Sequencing Center for Infectious Disease"/>
            <person name="Wu L."/>
            <person name="Ma J."/>
        </authorList>
    </citation>
    <scope>NUCLEOTIDE SEQUENCE [LARGE SCALE GENOMIC DNA]</scope>
    <source>
        <strain evidence="2">CGMCC 1.13718</strain>
    </source>
</reference>
<dbReference type="NCBIfam" id="TIGR02436">
    <property type="entry name" value="four helix bundle protein"/>
    <property type="match status" value="1"/>
</dbReference>
<dbReference type="PANTHER" id="PTHR38471:SF2">
    <property type="entry name" value="FOUR HELIX BUNDLE PROTEIN"/>
    <property type="match status" value="1"/>
</dbReference>
<evidence type="ECO:0000313" key="1">
    <source>
        <dbReference type="EMBL" id="MFC6635009.1"/>
    </source>
</evidence>
<proteinExistence type="predicted"/>
<accession>A0ABW1YQI0</accession>
<dbReference type="RefSeq" id="WP_226864763.1">
    <property type="nucleotide sequence ID" value="NZ_JACZFR010000016.1"/>
</dbReference>
<dbReference type="InterPro" id="IPR012657">
    <property type="entry name" value="23S_rRNA-intervening_sequence"/>
</dbReference>
<dbReference type="EMBL" id="JBHSVR010000001">
    <property type="protein sequence ID" value="MFC6635009.1"/>
    <property type="molecule type" value="Genomic_DNA"/>
</dbReference>
<keyword evidence="2" id="KW-1185">Reference proteome</keyword>
<comment type="caution">
    <text evidence="1">The sequence shown here is derived from an EMBL/GenBank/DDBJ whole genome shotgun (WGS) entry which is preliminary data.</text>
</comment>